<organism evidence="1 2">
    <name type="scientific">Dendrobium thyrsiflorum</name>
    <name type="common">Pinecone-like raceme dendrobium</name>
    <name type="synonym">Orchid</name>
    <dbReference type="NCBI Taxonomy" id="117978"/>
    <lineage>
        <taxon>Eukaryota</taxon>
        <taxon>Viridiplantae</taxon>
        <taxon>Streptophyta</taxon>
        <taxon>Embryophyta</taxon>
        <taxon>Tracheophyta</taxon>
        <taxon>Spermatophyta</taxon>
        <taxon>Magnoliopsida</taxon>
        <taxon>Liliopsida</taxon>
        <taxon>Asparagales</taxon>
        <taxon>Orchidaceae</taxon>
        <taxon>Epidendroideae</taxon>
        <taxon>Malaxideae</taxon>
        <taxon>Dendrobiinae</taxon>
        <taxon>Dendrobium</taxon>
    </lineage>
</organism>
<dbReference type="EMBL" id="JANQDX010000012">
    <property type="protein sequence ID" value="KAL0915507.1"/>
    <property type="molecule type" value="Genomic_DNA"/>
</dbReference>
<sequence>MGTSNGSEVDKVGVFTCGKISNRVKGEGGSQVSRRSRFEVLCVGFERVSLLNGAETTGYGPPAIAGTNRTGFN</sequence>
<proteinExistence type="predicted"/>
<evidence type="ECO:0000313" key="1">
    <source>
        <dbReference type="EMBL" id="KAL0915507.1"/>
    </source>
</evidence>
<dbReference type="Proteomes" id="UP001552299">
    <property type="component" value="Unassembled WGS sequence"/>
</dbReference>
<reference evidence="1 2" key="1">
    <citation type="journal article" date="2024" name="Plant Biotechnol. J.">
        <title>Dendrobium thyrsiflorum genome and its molecular insights into genes involved in important horticultural traits.</title>
        <authorList>
            <person name="Chen B."/>
            <person name="Wang J.Y."/>
            <person name="Zheng P.J."/>
            <person name="Li K.L."/>
            <person name="Liang Y.M."/>
            <person name="Chen X.F."/>
            <person name="Zhang C."/>
            <person name="Zhao X."/>
            <person name="He X."/>
            <person name="Zhang G.Q."/>
            <person name="Liu Z.J."/>
            <person name="Xu Q."/>
        </authorList>
    </citation>
    <scope>NUCLEOTIDE SEQUENCE [LARGE SCALE GENOMIC DNA]</scope>
    <source>
        <strain evidence="1">GZMU011</strain>
    </source>
</reference>
<keyword evidence="2" id="KW-1185">Reference proteome</keyword>
<evidence type="ECO:0000313" key="2">
    <source>
        <dbReference type="Proteomes" id="UP001552299"/>
    </source>
</evidence>
<dbReference type="AlphaFoldDB" id="A0ABD0UYH0"/>
<comment type="caution">
    <text evidence="1">The sequence shown here is derived from an EMBL/GenBank/DDBJ whole genome shotgun (WGS) entry which is preliminary data.</text>
</comment>
<gene>
    <name evidence="1" type="ORF">M5K25_015932</name>
</gene>
<protein>
    <submittedName>
        <fullName evidence="1">Uncharacterized protein</fullName>
    </submittedName>
</protein>
<name>A0ABD0UYH0_DENTH</name>
<accession>A0ABD0UYH0</accession>